<dbReference type="EC" id="2.3.1.-" evidence="2"/>
<keyword evidence="3" id="KW-1185">Reference proteome</keyword>
<proteinExistence type="predicted"/>
<dbReference type="Proteomes" id="UP001498501">
    <property type="component" value="Unassembled WGS sequence"/>
</dbReference>
<sequence>MNIEFCHLSHIEIADIISLLTNDRVLKHMPLAKDSLFDEKQCLDWVKEKQWQDHGYGPWAFLVDNKFAGWGGLQYENGDADLALVLHPQYWGFGKKIFNQIIRRAFNEMGMESITILLPPTRNKLKRIYLLGFEFESEIMLSGELFIKYRLYKPSISNKMI</sequence>
<evidence type="ECO:0000313" key="3">
    <source>
        <dbReference type="Proteomes" id="UP001498501"/>
    </source>
</evidence>
<organism evidence="2 3">
    <name type="scientific">Acinetobacter junii</name>
    <dbReference type="NCBI Taxonomy" id="40215"/>
    <lineage>
        <taxon>Bacteria</taxon>
        <taxon>Pseudomonadati</taxon>
        <taxon>Pseudomonadota</taxon>
        <taxon>Gammaproteobacteria</taxon>
        <taxon>Moraxellales</taxon>
        <taxon>Moraxellaceae</taxon>
        <taxon>Acinetobacter</taxon>
    </lineage>
</organism>
<dbReference type="EMBL" id="JBBMLE010000020">
    <property type="protein sequence ID" value="MEK0252243.1"/>
    <property type="molecule type" value="Genomic_DNA"/>
</dbReference>
<accession>A0ABU8ZGH4</accession>
<dbReference type="SUPFAM" id="SSF55729">
    <property type="entry name" value="Acyl-CoA N-acyltransferases (Nat)"/>
    <property type="match status" value="1"/>
</dbReference>
<dbReference type="InterPro" id="IPR016181">
    <property type="entry name" value="Acyl_CoA_acyltransferase"/>
</dbReference>
<dbReference type="PROSITE" id="PS51186">
    <property type="entry name" value="GNAT"/>
    <property type="match status" value="1"/>
</dbReference>
<evidence type="ECO:0000259" key="1">
    <source>
        <dbReference type="PROSITE" id="PS51186"/>
    </source>
</evidence>
<reference evidence="2 3" key="1">
    <citation type="submission" date="2024-03" db="EMBL/GenBank/DDBJ databases">
        <title>Cross-transmission of Acinetobacter junii carrying blaOXA-58 in a neonatal intensive care unit.</title>
        <authorList>
            <person name="Bour M."/>
            <person name="Potron A."/>
            <person name="Lecointe D."/>
        </authorList>
    </citation>
    <scope>NUCLEOTIDE SEQUENCE [LARGE SCALE GENOMIC DNA]</scope>
    <source>
        <strain evidence="2 3">21A3096 case 1</strain>
    </source>
</reference>
<dbReference type="RefSeq" id="WP_087540559.1">
    <property type="nucleotide sequence ID" value="NZ_BKFZ01000022.1"/>
</dbReference>
<comment type="caution">
    <text evidence="2">The sequence shown here is derived from an EMBL/GenBank/DDBJ whole genome shotgun (WGS) entry which is preliminary data.</text>
</comment>
<dbReference type="Pfam" id="PF13302">
    <property type="entry name" value="Acetyltransf_3"/>
    <property type="match status" value="1"/>
</dbReference>
<evidence type="ECO:0000313" key="2">
    <source>
        <dbReference type="EMBL" id="MEK0252243.1"/>
    </source>
</evidence>
<feature type="domain" description="N-acetyltransferase" evidence="1">
    <location>
        <begin position="15"/>
        <end position="154"/>
    </location>
</feature>
<gene>
    <name evidence="2" type="ORF">WM018_06865</name>
</gene>
<dbReference type="Gene3D" id="3.40.630.30">
    <property type="match status" value="1"/>
</dbReference>
<protein>
    <submittedName>
        <fullName evidence="2">GNAT family N-acetyltransferase</fullName>
        <ecNumber evidence="2">2.3.1.-</ecNumber>
    </submittedName>
</protein>
<dbReference type="GO" id="GO:0016746">
    <property type="term" value="F:acyltransferase activity"/>
    <property type="evidence" value="ECO:0007669"/>
    <property type="project" value="UniProtKB-KW"/>
</dbReference>
<dbReference type="InterPro" id="IPR000182">
    <property type="entry name" value="GNAT_dom"/>
</dbReference>
<keyword evidence="2" id="KW-0012">Acyltransferase</keyword>
<name>A0ABU8ZGH4_ACIJU</name>
<keyword evidence="2" id="KW-0808">Transferase</keyword>